<dbReference type="Gene3D" id="2.90.10.10">
    <property type="entry name" value="Bulb-type lectin domain"/>
    <property type="match status" value="1"/>
</dbReference>
<dbReference type="SUPFAM" id="SSF51110">
    <property type="entry name" value="alpha-D-mannose-specific plant lectins"/>
    <property type="match status" value="1"/>
</dbReference>
<reference evidence="6 7" key="1">
    <citation type="submission" date="2019-12" db="EMBL/GenBank/DDBJ databases">
        <authorList>
            <person name="Alioto T."/>
            <person name="Alioto T."/>
            <person name="Gomez Garrido J."/>
        </authorList>
    </citation>
    <scope>NUCLEOTIDE SEQUENCE [LARGE SCALE GENOMIC DNA]</scope>
</reference>
<dbReference type="Pfam" id="PF08276">
    <property type="entry name" value="PAN_2"/>
    <property type="match status" value="1"/>
</dbReference>
<dbReference type="Proteomes" id="UP000594638">
    <property type="component" value="Unassembled WGS sequence"/>
</dbReference>
<dbReference type="OrthoDB" id="1936886at2759"/>
<keyword evidence="3" id="KW-0325">Glycoprotein</keyword>
<dbReference type="PANTHER" id="PTHR32444:SF198">
    <property type="entry name" value="BULB-TYPE LECTIN DOMAIN-CONTAINING PROTEIN"/>
    <property type="match status" value="1"/>
</dbReference>
<organism evidence="6 7">
    <name type="scientific">Olea europaea subsp. europaea</name>
    <dbReference type="NCBI Taxonomy" id="158383"/>
    <lineage>
        <taxon>Eukaryota</taxon>
        <taxon>Viridiplantae</taxon>
        <taxon>Streptophyta</taxon>
        <taxon>Embryophyta</taxon>
        <taxon>Tracheophyta</taxon>
        <taxon>Spermatophyta</taxon>
        <taxon>Magnoliopsida</taxon>
        <taxon>eudicotyledons</taxon>
        <taxon>Gunneridae</taxon>
        <taxon>Pentapetalae</taxon>
        <taxon>asterids</taxon>
        <taxon>lamiids</taxon>
        <taxon>Lamiales</taxon>
        <taxon>Oleaceae</taxon>
        <taxon>Oleeae</taxon>
        <taxon>Olea</taxon>
    </lineage>
</organism>
<dbReference type="SMART" id="SM00108">
    <property type="entry name" value="B_lectin"/>
    <property type="match status" value="1"/>
</dbReference>
<dbReference type="GO" id="GO:0048544">
    <property type="term" value="P:recognition of pollen"/>
    <property type="evidence" value="ECO:0007669"/>
    <property type="project" value="InterPro"/>
</dbReference>
<keyword evidence="1" id="KW-0732">Signal</keyword>
<feature type="domain" description="Bulb-type lectin" evidence="4">
    <location>
        <begin position="51"/>
        <end position="172"/>
    </location>
</feature>
<dbReference type="Gramene" id="OE9A041869T1">
    <property type="protein sequence ID" value="OE9A041869C1"/>
    <property type="gene ID" value="OE9A041869"/>
</dbReference>
<comment type="caution">
    <text evidence="6">The sequence shown here is derived from an EMBL/GenBank/DDBJ whole genome shotgun (WGS) entry which is preliminary data.</text>
</comment>
<dbReference type="AlphaFoldDB" id="A0A8S0PRZ7"/>
<evidence type="ECO:0000259" key="5">
    <source>
        <dbReference type="PROSITE" id="PS50948"/>
    </source>
</evidence>
<dbReference type="PANTHER" id="PTHR32444">
    <property type="entry name" value="BULB-TYPE LECTIN DOMAIN-CONTAINING PROTEIN"/>
    <property type="match status" value="1"/>
</dbReference>
<proteinExistence type="predicted"/>
<evidence type="ECO:0000256" key="1">
    <source>
        <dbReference type="ARBA" id="ARBA00022729"/>
    </source>
</evidence>
<accession>A0A8S0PRZ7</accession>
<keyword evidence="7" id="KW-1185">Reference proteome</keyword>
<dbReference type="InterPro" id="IPR003609">
    <property type="entry name" value="Pan_app"/>
</dbReference>
<dbReference type="InterPro" id="IPR000858">
    <property type="entry name" value="S_locus_glycoprot_dom"/>
</dbReference>
<feature type="domain" description="Apple" evidence="5">
    <location>
        <begin position="249"/>
        <end position="333"/>
    </location>
</feature>
<gene>
    <name evidence="6" type="ORF">OLEA9_A041869</name>
</gene>
<name>A0A8S0PRZ7_OLEEU</name>
<sequence>MPEVLRLPGLSGCRALVLHEGFDSNVSSKMWGNMKSLGKMQYWRRRFCTSRDNITANLVIKDPETIVSKGQNFKLGFFSPNNSRRYLGIWYNQNVSEPTVVWVANRDKALNDSSGTVKIYKDGNIVVMNSDKEILWSSNVKNTKMNTTAQLLDSGNLVLIESSSGREIWESFKQPSGSFLTAIKLSRSINVVEKATTSCGNGMCGPFGICDSQNSHICTCLEGFYPKDDGEWKAENWTSGCVRRIHLQCETNNGSNSGRKEDRFLKLEMMKVPDYGDRQPGQKSKCEGLCMKNRSCIAYALDVGIGCLFWTGSLINIQKFSADNFRDANKLGKGGFGPVYKVIFRPSPSQVSVFMEFRSAEIVAPI</sequence>
<dbReference type="Pfam" id="PF00954">
    <property type="entry name" value="S_locus_glycop"/>
    <property type="match status" value="1"/>
</dbReference>
<dbReference type="CDD" id="cd01098">
    <property type="entry name" value="PAN_AP_plant"/>
    <property type="match status" value="1"/>
</dbReference>
<dbReference type="CDD" id="cd00028">
    <property type="entry name" value="B_lectin"/>
    <property type="match status" value="1"/>
</dbReference>
<dbReference type="PROSITE" id="PS50948">
    <property type="entry name" value="PAN"/>
    <property type="match status" value="1"/>
</dbReference>
<evidence type="ECO:0000259" key="4">
    <source>
        <dbReference type="PROSITE" id="PS50927"/>
    </source>
</evidence>
<evidence type="ECO:0000313" key="7">
    <source>
        <dbReference type="Proteomes" id="UP000594638"/>
    </source>
</evidence>
<dbReference type="EMBL" id="CACTIH010000219">
    <property type="protein sequence ID" value="CAA2957371.1"/>
    <property type="molecule type" value="Genomic_DNA"/>
</dbReference>
<protein>
    <submittedName>
        <fullName evidence="6">G-type lectin S-receptor-like serine threonine-kinase At4g27290</fullName>
    </submittedName>
</protein>
<dbReference type="InterPro" id="IPR036426">
    <property type="entry name" value="Bulb-type_lectin_dom_sf"/>
</dbReference>
<keyword evidence="2" id="KW-1015">Disulfide bond</keyword>
<evidence type="ECO:0000313" key="6">
    <source>
        <dbReference type="EMBL" id="CAA2957371.1"/>
    </source>
</evidence>
<dbReference type="PROSITE" id="PS50927">
    <property type="entry name" value="BULB_LECTIN"/>
    <property type="match status" value="1"/>
</dbReference>
<dbReference type="InterPro" id="IPR001480">
    <property type="entry name" value="Bulb-type_lectin_dom"/>
</dbReference>
<evidence type="ECO:0000256" key="2">
    <source>
        <dbReference type="ARBA" id="ARBA00023157"/>
    </source>
</evidence>
<evidence type="ECO:0000256" key="3">
    <source>
        <dbReference type="ARBA" id="ARBA00023180"/>
    </source>
</evidence>
<dbReference type="FunFam" id="2.90.10.10:FF:000001">
    <property type="entry name" value="G-type lectin S-receptor-like serine/threonine-protein kinase"/>
    <property type="match status" value="1"/>
</dbReference>
<dbReference type="Pfam" id="PF01453">
    <property type="entry name" value="B_lectin"/>
    <property type="match status" value="1"/>
</dbReference>